<keyword evidence="1 2" id="KW-0378">Hydrolase</keyword>
<dbReference type="AlphaFoldDB" id="A0A6J4PM59"/>
<dbReference type="InterPro" id="IPR051540">
    <property type="entry name" value="S-2-haloacid_dehalogenase"/>
</dbReference>
<dbReference type="GO" id="GO:0018784">
    <property type="term" value="F:(S)-2-haloacid dehalogenase activity"/>
    <property type="evidence" value="ECO:0007669"/>
    <property type="project" value="UniProtKB-EC"/>
</dbReference>
<dbReference type="PANTHER" id="PTHR43316">
    <property type="entry name" value="HYDROLASE, HALOACID DELAHOGENASE-RELATED"/>
    <property type="match status" value="1"/>
</dbReference>
<dbReference type="EC" id="3.8.1.2" evidence="2"/>
<accession>A0A6J4PM59</accession>
<dbReference type="InterPro" id="IPR006439">
    <property type="entry name" value="HAD-SF_hydro_IA"/>
</dbReference>
<reference evidence="2" key="1">
    <citation type="submission" date="2020-02" db="EMBL/GenBank/DDBJ databases">
        <authorList>
            <person name="Meier V. D."/>
        </authorList>
    </citation>
    <scope>NUCLEOTIDE SEQUENCE</scope>
    <source>
        <strain evidence="2">AVDCRST_MAG01</strain>
    </source>
</reference>
<proteinExistence type="predicted"/>
<dbReference type="SUPFAM" id="SSF56784">
    <property type="entry name" value="HAD-like"/>
    <property type="match status" value="1"/>
</dbReference>
<evidence type="ECO:0000313" key="2">
    <source>
        <dbReference type="EMBL" id="CAA9417929.1"/>
    </source>
</evidence>
<dbReference type="InterPro" id="IPR023214">
    <property type="entry name" value="HAD_sf"/>
</dbReference>
<gene>
    <name evidence="2" type="ORF">AVDCRST_MAG01-01-2051</name>
</gene>
<dbReference type="InterPro" id="IPR036412">
    <property type="entry name" value="HAD-like_sf"/>
</dbReference>
<dbReference type="NCBIfam" id="TIGR01493">
    <property type="entry name" value="HAD-SF-IA-v2"/>
    <property type="match status" value="1"/>
</dbReference>
<evidence type="ECO:0000256" key="1">
    <source>
        <dbReference type="ARBA" id="ARBA00022801"/>
    </source>
</evidence>
<organism evidence="2">
    <name type="scientific">uncultured Rubrobacteraceae bacterium</name>
    <dbReference type="NCBI Taxonomy" id="349277"/>
    <lineage>
        <taxon>Bacteria</taxon>
        <taxon>Bacillati</taxon>
        <taxon>Actinomycetota</taxon>
        <taxon>Rubrobacteria</taxon>
        <taxon>Rubrobacterales</taxon>
        <taxon>Rubrobacteraceae</taxon>
        <taxon>environmental samples</taxon>
    </lineage>
</organism>
<dbReference type="PANTHER" id="PTHR43316:SF9">
    <property type="entry name" value="ACID DEHALOGENASE, PUTATIVE (AFU_ORTHOLOGUE AFUA_6G14460)-RELATED"/>
    <property type="match status" value="1"/>
</dbReference>
<name>A0A6J4PM59_9ACTN</name>
<protein>
    <submittedName>
        <fullName evidence="2">2-haloalkanoic acid dehalogenase</fullName>
        <ecNumber evidence="2">3.8.1.2</ecNumber>
    </submittedName>
</protein>
<dbReference type="EMBL" id="CADCUW010000293">
    <property type="protein sequence ID" value="CAA9417929.1"/>
    <property type="molecule type" value="Genomic_DNA"/>
</dbReference>
<dbReference type="Pfam" id="PF00702">
    <property type="entry name" value="Hydrolase"/>
    <property type="match status" value="1"/>
</dbReference>
<sequence>MSKTDEEILTAFAAVGDRYQRETPEKPFTGMLPLIYRDMASGWGVGFRDEDAESFRDSIRSWPPFPDTVGALEELGKRYRLVAVTNADSWTLEHMSANMGDPFQERVTCDEVGVNKPSPRVFEYVLDKLAPAGVRKRDILHTAQSQYHDIAPASALGFATMWIERRHGKGGFEATPRPEEVVTPTFHATGMADFARQVREEQ</sequence>
<dbReference type="Gene3D" id="3.40.50.1000">
    <property type="entry name" value="HAD superfamily/HAD-like"/>
    <property type="match status" value="1"/>
</dbReference>